<sequence length="626" mass="70110">MATKDEKSREKSRHKSKDRDKSTDRGKSKDREKSSDKVKSKDREKSTDKVKSKDRSKDKPLKEEDSPGSNKENKTHRSKSKDKESKDKEKRHKSREKSSDLNNDAKKDRSEKHKSKSKEDTDGKKHREKKEKETESHMNGSAGGVAVIKQPQVPTEQKETAENYGYEDDFEEYDDDFEDDDEGDEEVAKVTVAPPPSSRRPEQQEADNEEEEAKDTVDDGSKMKAKKRKQDSADSRRKSIQSRIDFSHASAPEISFGALGQAQKRHLRLLNLIDLDGMTYDILEMPPVKDYEFYIQNFGKGNRIQVQTQTGDEDVERDIQTDEVDNEGKWTQHPPMDVHGCGGDTATKTYEDAEEDEFRQFRSGALHSAQFLKFTAAAGQLISDLLSEGHMSMDNNKLEHRTSEPFSTGFNTFSLGALAKDAQVTAVAYCQQQPNFFVTALYIKDSLAEDIAGKTLIVQWSIDDMEVPVMLLLCENMVHSCCYSPNGDTAVFAGLDDGSVVAWDLTESDSLHHVTIPWKSHSDLVLRTATYNTAFLNGVKPLSKSDLYTSPIKTVACIGDLTSDKSVSTYQLACLEECGTVHIWTVLETLSTATETTSELDFGLSPGGKLKLLKSAEIKPSAAVRR</sequence>
<feature type="compositionally biased region" description="Acidic residues" evidence="1">
    <location>
        <begin position="204"/>
        <end position="213"/>
    </location>
</feature>
<dbReference type="GO" id="GO:0045504">
    <property type="term" value="F:dynein heavy chain binding"/>
    <property type="evidence" value="ECO:0007669"/>
    <property type="project" value="InterPro"/>
</dbReference>
<organism evidence="2 3">
    <name type="scientific">Plectus sambesii</name>
    <dbReference type="NCBI Taxonomy" id="2011161"/>
    <lineage>
        <taxon>Eukaryota</taxon>
        <taxon>Metazoa</taxon>
        <taxon>Ecdysozoa</taxon>
        <taxon>Nematoda</taxon>
        <taxon>Chromadorea</taxon>
        <taxon>Plectida</taxon>
        <taxon>Plectina</taxon>
        <taxon>Plectoidea</taxon>
        <taxon>Plectidae</taxon>
        <taxon>Plectus</taxon>
    </lineage>
</organism>
<dbReference type="GO" id="GO:0042073">
    <property type="term" value="P:intraciliary transport"/>
    <property type="evidence" value="ECO:0007669"/>
    <property type="project" value="InterPro"/>
</dbReference>
<dbReference type="WBParaSite" id="PSAMB.scaffold5448size11658.g26629.t1">
    <property type="protein sequence ID" value="PSAMB.scaffold5448size11658.g26629.t1"/>
    <property type="gene ID" value="PSAMB.scaffold5448size11658.g26629"/>
</dbReference>
<dbReference type="SUPFAM" id="SSF50978">
    <property type="entry name" value="WD40 repeat-like"/>
    <property type="match status" value="1"/>
</dbReference>
<feature type="compositionally biased region" description="Basic and acidic residues" evidence="1">
    <location>
        <begin position="17"/>
        <end position="88"/>
    </location>
</feature>
<evidence type="ECO:0000313" key="2">
    <source>
        <dbReference type="Proteomes" id="UP000887566"/>
    </source>
</evidence>
<dbReference type="GO" id="GO:0005929">
    <property type="term" value="C:cilium"/>
    <property type="evidence" value="ECO:0007669"/>
    <property type="project" value="GOC"/>
</dbReference>
<feature type="region of interest" description="Disordered" evidence="1">
    <location>
        <begin position="1"/>
        <end position="246"/>
    </location>
</feature>
<reference evidence="3" key="1">
    <citation type="submission" date="2022-11" db="UniProtKB">
        <authorList>
            <consortium name="WormBaseParasite"/>
        </authorList>
    </citation>
    <scope>IDENTIFICATION</scope>
</reference>
<dbReference type="InterPro" id="IPR015943">
    <property type="entry name" value="WD40/YVTN_repeat-like_dom_sf"/>
</dbReference>
<dbReference type="PANTHER" id="PTHR16022">
    <property type="entry name" value="WD REPEAT DOMAIN 60"/>
    <property type="match status" value="1"/>
</dbReference>
<dbReference type="GO" id="GO:0045503">
    <property type="term" value="F:dynein light chain binding"/>
    <property type="evidence" value="ECO:0007669"/>
    <property type="project" value="InterPro"/>
</dbReference>
<evidence type="ECO:0000313" key="3">
    <source>
        <dbReference type="WBParaSite" id="PSAMB.scaffold5448size11658.g26629.t1"/>
    </source>
</evidence>
<dbReference type="GO" id="GO:0005868">
    <property type="term" value="C:cytoplasmic dynein complex"/>
    <property type="evidence" value="ECO:0007669"/>
    <property type="project" value="InterPro"/>
</dbReference>
<accession>A0A914WVP8</accession>
<feature type="compositionally biased region" description="Basic and acidic residues" evidence="1">
    <location>
        <begin position="96"/>
        <end position="136"/>
    </location>
</feature>
<protein>
    <submittedName>
        <fullName evidence="3">WD repeat-containing protein 60</fullName>
    </submittedName>
</protein>
<dbReference type="Gene3D" id="2.130.10.10">
    <property type="entry name" value="YVTN repeat-like/Quinoprotein amine dehydrogenase"/>
    <property type="match status" value="1"/>
</dbReference>
<dbReference type="InterPro" id="IPR042505">
    <property type="entry name" value="DYNC2I1"/>
</dbReference>
<dbReference type="AlphaFoldDB" id="A0A914WVP8"/>
<evidence type="ECO:0000256" key="1">
    <source>
        <dbReference type="SAM" id="MobiDB-lite"/>
    </source>
</evidence>
<dbReference type="Proteomes" id="UP000887566">
    <property type="component" value="Unplaced"/>
</dbReference>
<dbReference type="InterPro" id="IPR036322">
    <property type="entry name" value="WD40_repeat_dom_sf"/>
</dbReference>
<dbReference type="PANTHER" id="PTHR16022:SF0">
    <property type="entry name" value="CYTOPLASMIC DYNEIN 2 INTERMEDIATE CHAIN 1"/>
    <property type="match status" value="1"/>
</dbReference>
<keyword evidence="2" id="KW-1185">Reference proteome</keyword>
<name>A0A914WVP8_9BILA</name>
<feature type="compositionally biased region" description="Acidic residues" evidence="1">
    <location>
        <begin position="165"/>
        <end position="185"/>
    </location>
</feature>
<proteinExistence type="predicted"/>